<evidence type="ECO:0000256" key="1">
    <source>
        <dbReference type="SAM" id="MobiDB-lite"/>
    </source>
</evidence>
<feature type="region of interest" description="Disordered" evidence="1">
    <location>
        <begin position="548"/>
        <end position="571"/>
    </location>
</feature>
<name>A0A915Z567_9GLOM</name>
<dbReference type="EMBL" id="CAGKOT010000018">
    <property type="protein sequence ID" value="CAB5363133.1"/>
    <property type="molecule type" value="Genomic_DNA"/>
</dbReference>
<comment type="caution">
    <text evidence="2">The sequence shown here is derived from an EMBL/GenBank/DDBJ whole genome shotgun (WGS) entry which is preliminary data.</text>
</comment>
<sequence>MSTANWAEHGTLGRSELSLPPPIGSVHDKLANESSKGPLMTNLLTANWSCVTLSDVYPSPSPQMHYYFTSVEAGFWSLKHYVDWIVKNESELPLWETCLADFYGSSEFIVKHRSLPRLDRVIAEKIIKAKELPETKKHIEDLRIPYERAYDGKYGKSIYKTIVHDQQEENIFVSASKKMRMKKEKVQGEECVSKNDNCILILEDEYNKENVDDEDEFGVMDKNLYTQRFNMMENSRKWKLESGSLVHSFIVDPTDEFIKNAFKEEELSEIIKKENGKDPLEIDDEILEYINTFAKDSTKEIRVALNTPHRRLGGNYNPKNDFVYEHVRMTVSDWVRLLEMQPNPLTLDMPEAWYRINVWRSIDIAFSDMPYTYVVGPYVRTIGSTSTDWAASEAGHKWEGTSGTKLMKELGFTLPRTLKDILINLAGKIHFGEGKLRKLNVVGFAHAGAVLIRSNLDCPAGYICRYIKGDPLEVYADVNNFSKSLDVLIELICSKLLILQTMKVINGGMDSQNNIARWKQQVKSESSNVSITIPDVHPSPKKRRIKEMENGTGSEFEEEDWFSFTPKKVTR</sequence>
<proteinExistence type="predicted"/>
<dbReference type="VEuPathDB" id="FungiDB:RhiirFUN_022720"/>
<dbReference type="AlphaFoldDB" id="A0A915Z567"/>
<evidence type="ECO:0000313" key="2">
    <source>
        <dbReference type="EMBL" id="CAB5363133.1"/>
    </source>
</evidence>
<dbReference type="VEuPathDB" id="FungiDB:RhiirFUN_003793"/>
<protein>
    <submittedName>
        <fullName evidence="2">Uncharacterized protein</fullName>
    </submittedName>
</protein>
<gene>
    <name evidence="2" type="ORF">CHRIB12_LOCUS9385</name>
</gene>
<accession>A0A915Z567</accession>
<evidence type="ECO:0000313" key="3">
    <source>
        <dbReference type="Proteomes" id="UP000684084"/>
    </source>
</evidence>
<dbReference type="OrthoDB" id="2397721at2759"/>
<dbReference type="Proteomes" id="UP000684084">
    <property type="component" value="Unassembled WGS sequence"/>
</dbReference>
<dbReference type="VEuPathDB" id="FungiDB:RhiirFUN_022719"/>
<reference evidence="2" key="1">
    <citation type="submission" date="2020-05" db="EMBL/GenBank/DDBJ databases">
        <authorList>
            <person name="Rincon C."/>
            <person name="Sanders R I."/>
            <person name="Robbins C."/>
            <person name="Chaturvedi A."/>
        </authorList>
    </citation>
    <scope>NUCLEOTIDE SEQUENCE</scope>
    <source>
        <strain evidence="2">CHB12</strain>
    </source>
</reference>
<organism evidence="2 3">
    <name type="scientific">Rhizophagus irregularis</name>
    <dbReference type="NCBI Taxonomy" id="588596"/>
    <lineage>
        <taxon>Eukaryota</taxon>
        <taxon>Fungi</taxon>
        <taxon>Fungi incertae sedis</taxon>
        <taxon>Mucoromycota</taxon>
        <taxon>Glomeromycotina</taxon>
        <taxon>Glomeromycetes</taxon>
        <taxon>Glomerales</taxon>
        <taxon>Glomeraceae</taxon>
        <taxon>Rhizophagus</taxon>
    </lineage>
</organism>